<feature type="domain" description="Helicase ATP-binding" evidence="15">
    <location>
        <begin position="93"/>
        <end position="345"/>
    </location>
</feature>
<evidence type="ECO:0000256" key="3">
    <source>
        <dbReference type="ARBA" id="ARBA00022741"/>
    </source>
</evidence>
<dbReference type="Pfam" id="PF00270">
    <property type="entry name" value="DEAD"/>
    <property type="match status" value="1"/>
</dbReference>
<comment type="catalytic activity">
    <reaction evidence="13">
        <text>ATP + H2O = ADP + phosphate + H(+)</text>
        <dbReference type="Rhea" id="RHEA:13065"/>
        <dbReference type="ChEBI" id="CHEBI:15377"/>
        <dbReference type="ChEBI" id="CHEBI:15378"/>
        <dbReference type="ChEBI" id="CHEBI:30616"/>
        <dbReference type="ChEBI" id="CHEBI:43474"/>
        <dbReference type="ChEBI" id="CHEBI:456216"/>
        <dbReference type="EC" id="5.6.2.3"/>
    </reaction>
</comment>
<dbReference type="EMBL" id="DSTT01000002">
    <property type="protein sequence ID" value="HFK23290.1"/>
    <property type="molecule type" value="Genomic_DNA"/>
</dbReference>
<evidence type="ECO:0000256" key="12">
    <source>
        <dbReference type="ARBA" id="ARBA00044969"/>
    </source>
</evidence>
<evidence type="ECO:0000259" key="14">
    <source>
        <dbReference type="PROSITE" id="PS51192"/>
    </source>
</evidence>
<evidence type="ECO:0000313" key="17">
    <source>
        <dbReference type="EMBL" id="HFK23290.1"/>
    </source>
</evidence>
<evidence type="ECO:0000259" key="15">
    <source>
        <dbReference type="PROSITE" id="PS51193"/>
    </source>
</evidence>
<dbReference type="InterPro" id="IPR010614">
    <property type="entry name" value="RAD3-like_helicase_DEAD"/>
</dbReference>
<keyword evidence="5 17" id="KW-0347">Helicase</keyword>
<dbReference type="GO" id="GO:0046872">
    <property type="term" value="F:metal ion binding"/>
    <property type="evidence" value="ECO:0007669"/>
    <property type="project" value="UniProtKB-KW"/>
</dbReference>
<evidence type="ECO:0000256" key="8">
    <source>
        <dbReference type="ARBA" id="ARBA00023014"/>
    </source>
</evidence>
<organism evidence="17">
    <name type="scientific">candidate division WOR-3 bacterium</name>
    <dbReference type="NCBI Taxonomy" id="2052148"/>
    <lineage>
        <taxon>Bacteria</taxon>
        <taxon>Bacteria division WOR-3</taxon>
    </lineage>
</organism>
<dbReference type="PROSITE" id="PS51193">
    <property type="entry name" value="HELICASE_ATP_BIND_2"/>
    <property type="match status" value="1"/>
</dbReference>
<keyword evidence="7" id="KW-0408">Iron</keyword>
<name>A0A7C3J5I1_UNCW3</name>
<comment type="similarity">
    <text evidence="11">Belongs to the helicase family. DinG subfamily.</text>
</comment>
<dbReference type="GO" id="GO:0003677">
    <property type="term" value="F:DNA binding"/>
    <property type="evidence" value="ECO:0007669"/>
    <property type="project" value="UniProtKB-KW"/>
</dbReference>
<evidence type="ECO:0000256" key="4">
    <source>
        <dbReference type="ARBA" id="ARBA00022801"/>
    </source>
</evidence>
<dbReference type="PANTHER" id="PTHR11472">
    <property type="entry name" value="DNA REPAIR DEAD HELICASE RAD3/XP-D SUBFAMILY MEMBER"/>
    <property type="match status" value="1"/>
</dbReference>
<dbReference type="Gene3D" id="3.40.50.300">
    <property type="entry name" value="P-loop containing nucleotide triphosphate hydrolases"/>
    <property type="match status" value="2"/>
</dbReference>
<dbReference type="Pfam" id="PF06733">
    <property type="entry name" value="DEAD_2"/>
    <property type="match status" value="1"/>
</dbReference>
<dbReference type="InterPro" id="IPR014001">
    <property type="entry name" value="Helicase_ATP-bd"/>
</dbReference>
<dbReference type="InterPro" id="IPR045028">
    <property type="entry name" value="DinG/Rad3-like"/>
</dbReference>
<evidence type="ECO:0000259" key="16">
    <source>
        <dbReference type="PROSITE" id="PS51194"/>
    </source>
</evidence>
<evidence type="ECO:0000256" key="1">
    <source>
        <dbReference type="ARBA" id="ARBA00001966"/>
    </source>
</evidence>
<keyword evidence="2" id="KW-0479">Metal-binding</keyword>
<evidence type="ECO:0000256" key="6">
    <source>
        <dbReference type="ARBA" id="ARBA00022840"/>
    </source>
</evidence>
<evidence type="ECO:0000256" key="9">
    <source>
        <dbReference type="ARBA" id="ARBA00023125"/>
    </source>
</evidence>
<comment type="caution">
    <text evidence="17">The sequence shown here is derived from an EMBL/GenBank/DDBJ whole genome shotgun (WGS) entry which is preliminary data.</text>
</comment>
<dbReference type="AlphaFoldDB" id="A0A7C3J5I1"/>
<dbReference type="GO" id="GO:0005524">
    <property type="term" value="F:ATP binding"/>
    <property type="evidence" value="ECO:0007669"/>
    <property type="project" value="UniProtKB-KW"/>
</dbReference>
<dbReference type="InterPro" id="IPR014013">
    <property type="entry name" value="Helic_SF1/SF2_ATP-bd_DinG/Rad3"/>
</dbReference>
<dbReference type="EC" id="5.6.2.3" evidence="12"/>
<keyword evidence="9" id="KW-0238">DNA-binding</keyword>
<accession>A0A7C3J5I1</accession>
<keyword evidence="3" id="KW-0547">Nucleotide-binding</keyword>
<dbReference type="InterPro" id="IPR006555">
    <property type="entry name" value="ATP-dep_Helicase_C"/>
</dbReference>
<keyword evidence="6" id="KW-0067">ATP-binding</keyword>
<reference evidence="17" key="1">
    <citation type="journal article" date="2020" name="mSystems">
        <title>Genome- and Community-Level Interaction Insights into Carbon Utilization and Element Cycling Functions of Hydrothermarchaeota in Hydrothermal Sediment.</title>
        <authorList>
            <person name="Zhou Z."/>
            <person name="Liu Y."/>
            <person name="Xu W."/>
            <person name="Pan J."/>
            <person name="Luo Z.H."/>
            <person name="Li M."/>
        </authorList>
    </citation>
    <scope>NUCLEOTIDE SEQUENCE [LARGE SCALE GENOMIC DNA]</scope>
    <source>
        <strain evidence="17">SpSt-464</strain>
    </source>
</reference>
<dbReference type="InterPro" id="IPR011545">
    <property type="entry name" value="DEAD/DEAH_box_helicase_dom"/>
</dbReference>
<keyword evidence="10" id="KW-0413">Isomerase</keyword>
<feature type="domain" description="Helicase C-terminal" evidence="16">
    <location>
        <begin position="559"/>
        <end position="732"/>
    </location>
</feature>
<keyword evidence="8" id="KW-0411">Iron-sulfur</keyword>
<dbReference type="PROSITE" id="PS51192">
    <property type="entry name" value="HELICASE_ATP_BIND_1"/>
    <property type="match status" value="1"/>
</dbReference>
<feature type="domain" description="Helicase ATP-binding" evidence="14">
    <location>
        <begin position="115"/>
        <end position="338"/>
    </location>
</feature>
<dbReference type="GO" id="GO:0043139">
    <property type="term" value="F:5'-3' DNA helicase activity"/>
    <property type="evidence" value="ECO:0007669"/>
    <property type="project" value="UniProtKB-EC"/>
</dbReference>
<proteinExistence type="inferred from homology"/>
<dbReference type="SMART" id="SM00491">
    <property type="entry name" value="HELICc2"/>
    <property type="match status" value="1"/>
</dbReference>
<dbReference type="PROSITE" id="PS51194">
    <property type="entry name" value="HELICASE_CTER"/>
    <property type="match status" value="1"/>
</dbReference>
<dbReference type="GO" id="GO:0016818">
    <property type="term" value="F:hydrolase activity, acting on acid anhydrides, in phosphorus-containing anhydrides"/>
    <property type="evidence" value="ECO:0007669"/>
    <property type="project" value="InterPro"/>
</dbReference>
<protein>
    <recommendedName>
        <fullName evidence="12">DNA 5'-3' helicase</fullName>
        <ecNumber evidence="12">5.6.2.3</ecNumber>
    </recommendedName>
</protein>
<evidence type="ECO:0000256" key="2">
    <source>
        <dbReference type="ARBA" id="ARBA00022723"/>
    </source>
</evidence>
<gene>
    <name evidence="17" type="ORF">ENS15_01345</name>
</gene>
<dbReference type="Pfam" id="PF13307">
    <property type="entry name" value="Helicase_C_2"/>
    <property type="match status" value="1"/>
</dbReference>
<evidence type="ECO:0000256" key="5">
    <source>
        <dbReference type="ARBA" id="ARBA00022806"/>
    </source>
</evidence>
<dbReference type="PANTHER" id="PTHR11472:SF34">
    <property type="entry name" value="REGULATOR OF TELOMERE ELONGATION HELICASE 1"/>
    <property type="match status" value="1"/>
</dbReference>
<dbReference type="GO" id="GO:0006139">
    <property type="term" value="P:nucleobase-containing compound metabolic process"/>
    <property type="evidence" value="ECO:0007669"/>
    <property type="project" value="InterPro"/>
</dbReference>
<evidence type="ECO:0000256" key="11">
    <source>
        <dbReference type="ARBA" id="ARBA00038058"/>
    </source>
</evidence>
<evidence type="ECO:0000256" key="7">
    <source>
        <dbReference type="ARBA" id="ARBA00023004"/>
    </source>
</evidence>
<comment type="cofactor">
    <cofactor evidence="1">
        <name>[4Fe-4S] cluster</name>
        <dbReference type="ChEBI" id="CHEBI:49883"/>
    </cofactor>
</comment>
<dbReference type="SMART" id="SM00487">
    <property type="entry name" value="DEXDc"/>
    <property type="match status" value="1"/>
</dbReference>
<dbReference type="InterPro" id="IPR001650">
    <property type="entry name" value="Helicase_C-like"/>
</dbReference>
<dbReference type="SUPFAM" id="SSF52540">
    <property type="entry name" value="P-loop containing nucleoside triphosphate hydrolases"/>
    <property type="match status" value="1"/>
</dbReference>
<dbReference type="InterPro" id="IPR027417">
    <property type="entry name" value="P-loop_NTPase"/>
</dbReference>
<sequence length="735" mass="86290">MKRWCRQQLDRIGKLFSEISDEEKNSILFEKIGNFSFKEFKERVSSYSNSLINSFILSYSSGPFLELLLLLKEENLSKDKKDKLEEEAFKVVNPSKKRPQLEERDGQKLFRENVENLLKEKSVLIAEAPPGIGKTLAYLLPMMENIESKRFLISTNTKSLQEQIFTKDIKLASYNAKVSFSTINIKGISNYFCFSKYYENMESFHPLMKLATEGFIQISKTGDINSLKFMKGITYDDITCDSRYCQDLECPFSNICFFLRLKEKVLSSQIVVTNHYLTLINETLPKSILGDFEMIIFDEAHNLENVISDVYSYSIDFFEIFKILKYFIKKIKEHLKTIEESSLPYDCFNFFTEIYSYLNTLYEDFEILYENILEKVMLDEKEKDIYNFKMFENAKTYVLKIKQLLYSIKENGEKSVKILKDSKFKNLEIKQNLKYLVEESAKIYESFVVVSEANNSDYAFFYELNTKTKNLILNAILVNTGEQFSNFLRKKEKTSIVFTSATLKSSNDFAFFKDRIGINISKRKYKEEVFVSSFDYKNQMKIFCFKNIGDPNTEQFMDNVITFIRKVEQKRKRTLVLTTSYQQIDYIKERLNDPKFIFQVKEGNNDKILLQYKNRKDSILVGTNTFWEGIDLPGDLLEILVILKLPFLVPDDPVFLKKSENLKNKGFDPFNDYSLPYAILKLKQGMGRLIRRKDDKGEIYILDERIITKKYGKKVISEFFVEPAILDFNEFTGVL</sequence>
<dbReference type="GO" id="GO:0051536">
    <property type="term" value="F:iron-sulfur cluster binding"/>
    <property type="evidence" value="ECO:0007669"/>
    <property type="project" value="UniProtKB-KW"/>
</dbReference>
<keyword evidence="4" id="KW-0378">Hydrolase</keyword>
<evidence type="ECO:0000256" key="10">
    <source>
        <dbReference type="ARBA" id="ARBA00023235"/>
    </source>
</evidence>
<evidence type="ECO:0000256" key="13">
    <source>
        <dbReference type="ARBA" id="ARBA00048954"/>
    </source>
</evidence>